<evidence type="ECO:0000313" key="3">
    <source>
        <dbReference type="Proteomes" id="UP000815325"/>
    </source>
</evidence>
<reference evidence="2" key="1">
    <citation type="submission" date="2017-08" db="EMBL/GenBank/DDBJ databases">
        <authorList>
            <person name="Polle J.E."/>
            <person name="Barry K."/>
            <person name="Cushman J."/>
            <person name="Schmutz J."/>
            <person name="Tran D."/>
            <person name="Hathwaick L.T."/>
            <person name="Yim W.C."/>
            <person name="Jenkins J."/>
            <person name="Mckie-Krisberg Z.M."/>
            <person name="Prochnik S."/>
            <person name="Lindquist E."/>
            <person name="Dockter R.B."/>
            <person name="Adam C."/>
            <person name="Molina H."/>
            <person name="Bunkerborg J."/>
            <person name="Jin E."/>
            <person name="Buchheim M."/>
            <person name="Magnuson J."/>
        </authorList>
    </citation>
    <scope>NUCLEOTIDE SEQUENCE</scope>
    <source>
        <strain evidence="2">CCAP 19/18</strain>
    </source>
</reference>
<dbReference type="SMART" id="SM01162">
    <property type="entry name" value="DUF1771"/>
    <property type="match status" value="1"/>
</dbReference>
<accession>A0ABQ7GM64</accession>
<gene>
    <name evidence="2" type="ORF">DUNSADRAFT_6983</name>
</gene>
<dbReference type="SUPFAM" id="SSF160443">
    <property type="entry name" value="SMR domain-like"/>
    <property type="match status" value="1"/>
</dbReference>
<sequence>MTHEDGGWQPVLVRSNGLKERTGASAKDAADKERSRLQSGKARQIAHIYFNFRNVFFQQANAAYNAGDGKAAAEFSRRGRQYGELAKQFRQASNEEAYKASNLGIRNTFVMDLHGMHVTEAMALLERQMDALGRLVSPEGVLLKCITGWGAHSARGIALIKPAVLDWAKQKGCKHFVEPGNDGVVIVHVTPNDGPHHR</sequence>
<dbReference type="PANTHER" id="PTHR47417">
    <property type="entry name" value="SMR DOMAIN-CONTAINING PROTEIN YPL199C"/>
    <property type="match status" value="1"/>
</dbReference>
<dbReference type="InterPro" id="IPR053020">
    <property type="entry name" value="Smr_domain_protein"/>
</dbReference>
<feature type="domain" description="Smr" evidence="1">
    <location>
        <begin position="111"/>
        <end position="190"/>
    </location>
</feature>
<dbReference type="SMART" id="SM00463">
    <property type="entry name" value="SMR"/>
    <property type="match status" value="1"/>
</dbReference>
<dbReference type="EMBL" id="MU069692">
    <property type="protein sequence ID" value="KAF5835704.1"/>
    <property type="molecule type" value="Genomic_DNA"/>
</dbReference>
<name>A0ABQ7GM64_DUNSA</name>
<comment type="caution">
    <text evidence="2">The sequence shown here is derived from an EMBL/GenBank/DDBJ whole genome shotgun (WGS) entry which is preliminary data.</text>
</comment>
<evidence type="ECO:0000313" key="2">
    <source>
        <dbReference type="EMBL" id="KAF5835704.1"/>
    </source>
</evidence>
<dbReference type="InterPro" id="IPR002625">
    <property type="entry name" value="Smr_dom"/>
</dbReference>
<dbReference type="Pfam" id="PF01713">
    <property type="entry name" value="Smr"/>
    <property type="match status" value="1"/>
</dbReference>
<organism evidence="2 3">
    <name type="scientific">Dunaliella salina</name>
    <name type="common">Green alga</name>
    <name type="synonym">Protococcus salinus</name>
    <dbReference type="NCBI Taxonomy" id="3046"/>
    <lineage>
        <taxon>Eukaryota</taxon>
        <taxon>Viridiplantae</taxon>
        <taxon>Chlorophyta</taxon>
        <taxon>core chlorophytes</taxon>
        <taxon>Chlorophyceae</taxon>
        <taxon>CS clade</taxon>
        <taxon>Chlamydomonadales</taxon>
        <taxon>Dunaliellaceae</taxon>
        <taxon>Dunaliella</taxon>
    </lineage>
</organism>
<evidence type="ECO:0000259" key="1">
    <source>
        <dbReference type="PROSITE" id="PS50828"/>
    </source>
</evidence>
<dbReference type="Gene3D" id="3.30.1370.110">
    <property type="match status" value="1"/>
</dbReference>
<dbReference type="InterPro" id="IPR036063">
    <property type="entry name" value="Smr_dom_sf"/>
</dbReference>
<dbReference type="InterPro" id="IPR013899">
    <property type="entry name" value="DUF1771"/>
</dbReference>
<dbReference type="Pfam" id="PF08590">
    <property type="entry name" value="DUF1771"/>
    <property type="match status" value="1"/>
</dbReference>
<keyword evidence="3" id="KW-1185">Reference proteome</keyword>
<proteinExistence type="predicted"/>
<dbReference type="PANTHER" id="PTHR47417:SF1">
    <property type="entry name" value="SMR DOMAIN-CONTAINING PROTEIN YPL199C"/>
    <property type="match status" value="1"/>
</dbReference>
<dbReference type="Proteomes" id="UP000815325">
    <property type="component" value="Unassembled WGS sequence"/>
</dbReference>
<dbReference type="PROSITE" id="PS50828">
    <property type="entry name" value="SMR"/>
    <property type="match status" value="1"/>
</dbReference>
<protein>
    <recommendedName>
        <fullName evidence="1">Smr domain-containing protein</fullName>
    </recommendedName>
</protein>